<comment type="similarity">
    <text evidence="7">Belongs to the protein kinase superfamily. Ser/Thr protein kinase family. GCN2 subfamily.</text>
</comment>
<evidence type="ECO:0000256" key="1">
    <source>
        <dbReference type="ARBA" id="ARBA00012513"/>
    </source>
</evidence>
<dbReference type="InterPro" id="IPR050339">
    <property type="entry name" value="CC_SR_Kinase"/>
</dbReference>
<dbReference type="SUPFAM" id="SSF56112">
    <property type="entry name" value="Protein kinase-like (PK-like)"/>
    <property type="match status" value="1"/>
</dbReference>
<dbReference type="GO" id="GO:0005634">
    <property type="term" value="C:nucleus"/>
    <property type="evidence" value="ECO:0007669"/>
    <property type="project" value="TreeGrafter"/>
</dbReference>
<reference evidence="13" key="1">
    <citation type="submission" date="2019-10" db="EMBL/GenBank/DDBJ databases">
        <authorList>
            <consortium name="DOE Joint Genome Institute"/>
            <person name="Kuo A."/>
            <person name="Miyauchi S."/>
            <person name="Kiss E."/>
            <person name="Drula E."/>
            <person name="Kohler A."/>
            <person name="Sanchez-Garcia M."/>
            <person name="Andreopoulos B."/>
            <person name="Barry K.W."/>
            <person name="Bonito G."/>
            <person name="Buee M."/>
            <person name="Carver A."/>
            <person name="Chen C."/>
            <person name="Cichocki N."/>
            <person name="Clum A."/>
            <person name="Culley D."/>
            <person name="Crous P.W."/>
            <person name="Fauchery L."/>
            <person name="Girlanda M."/>
            <person name="Hayes R."/>
            <person name="Keri Z."/>
            <person name="LaButti K."/>
            <person name="Lipzen A."/>
            <person name="Lombard V."/>
            <person name="Magnuson J."/>
            <person name="Maillard F."/>
            <person name="Morin E."/>
            <person name="Murat C."/>
            <person name="Nolan M."/>
            <person name="Ohm R."/>
            <person name="Pangilinan J."/>
            <person name="Pereira M."/>
            <person name="Perotto S."/>
            <person name="Peter M."/>
            <person name="Riley R."/>
            <person name="Sitrit Y."/>
            <person name="Stielow B."/>
            <person name="Szollosi G."/>
            <person name="Zifcakova L."/>
            <person name="Stursova M."/>
            <person name="Spatafora J.W."/>
            <person name="Tedersoo L."/>
            <person name="Vaario L.-M."/>
            <person name="Yamada A."/>
            <person name="Yan M."/>
            <person name="Wang P."/>
            <person name="Xu J."/>
            <person name="Bruns T."/>
            <person name="Baldrian P."/>
            <person name="Vilgalys R."/>
            <person name="Henrissat B."/>
            <person name="Grigoriev I.V."/>
            <person name="Hibbett D."/>
            <person name="Nagy L.G."/>
            <person name="Martin F.M."/>
        </authorList>
    </citation>
    <scope>NUCLEOTIDE SEQUENCE</scope>
    <source>
        <strain evidence="13">Prilba</strain>
    </source>
</reference>
<keyword evidence="5 13" id="KW-0418">Kinase</keyword>
<comment type="catalytic activity">
    <reaction evidence="9">
        <text>L-seryl-[protein] + ATP = O-phospho-L-seryl-[protein] + ADP + H(+)</text>
        <dbReference type="Rhea" id="RHEA:17989"/>
        <dbReference type="Rhea" id="RHEA-COMP:9863"/>
        <dbReference type="Rhea" id="RHEA-COMP:11604"/>
        <dbReference type="ChEBI" id="CHEBI:15378"/>
        <dbReference type="ChEBI" id="CHEBI:29999"/>
        <dbReference type="ChEBI" id="CHEBI:30616"/>
        <dbReference type="ChEBI" id="CHEBI:83421"/>
        <dbReference type="ChEBI" id="CHEBI:456216"/>
        <dbReference type="EC" id="2.7.11.1"/>
    </reaction>
</comment>
<feature type="region of interest" description="Disordered" evidence="11">
    <location>
        <begin position="534"/>
        <end position="618"/>
    </location>
</feature>
<comment type="caution">
    <text evidence="13">The sequence shown here is derived from an EMBL/GenBank/DDBJ whole genome shotgun (WGS) entry which is preliminary data.</text>
</comment>
<feature type="compositionally biased region" description="Polar residues" evidence="11">
    <location>
        <begin position="110"/>
        <end position="136"/>
    </location>
</feature>
<dbReference type="InterPro" id="IPR008271">
    <property type="entry name" value="Ser/Thr_kinase_AS"/>
</dbReference>
<feature type="compositionally biased region" description="Basic and acidic residues" evidence="11">
    <location>
        <begin position="68"/>
        <end position="78"/>
    </location>
</feature>
<dbReference type="GO" id="GO:0005737">
    <property type="term" value="C:cytoplasm"/>
    <property type="evidence" value="ECO:0007669"/>
    <property type="project" value="TreeGrafter"/>
</dbReference>
<evidence type="ECO:0000256" key="6">
    <source>
        <dbReference type="ARBA" id="ARBA00022840"/>
    </source>
</evidence>
<accession>A0A9P5T8Z8</accession>
<keyword evidence="14" id="KW-1185">Reference proteome</keyword>
<evidence type="ECO:0000256" key="8">
    <source>
        <dbReference type="ARBA" id="ARBA00047899"/>
    </source>
</evidence>
<dbReference type="Gene3D" id="1.10.510.10">
    <property type="entry name" value="Transferase(Phosphotransferase) domain 1"/>
    <property type="match status" value="1"/>
</dbReference>
<evidence type="ECO:0000256" key="4">
    <source>
        <dbReference type="ARBA" id="ARBA00022741"/>
    </source>
</evidence>
<dbReference type="EMBL" id="WHVB01000008">
    <property type="protein sequence ID" value="KAF8480298.1"/>
    <property type="molecule type" value="Genomic_DNA"/>
</dbReference>
<feature type="region of interest" description="Disordered" evidence="11">
    <location>
        <begin position="43"/>
        <end position="78"/>
    </location>
</feature>
<dbReference type="FunFam" id="3.30.200.20:FF:000306">
    <property type="entry name" value="IKS protein kinase"/>
    <property type="match status" value="1"/>
</dbReference>
<evidence type="ECO:0000259" key="12">
    <source>
        <dbReference type="PROSITE" id="PS50011"/>
    </source>
</evidence>
<evidence type="ECO:0000313" key="13">
    <source>
        <dbReference type="EMBL" id="KAF8480298.1"/>
    </source>
</evidence>
<dbReference type="InterPro" id="IPR017441">
    <property type="entry name" value="Protein_kinase_ATP_BS"/>
</dbReference>
<dbReference type="Pfam" id="PF00069">
    <property type="entry name" value="Pkinase"/>
    <property type="match status" value="2"/>
</dbReference>
<gene>
    <name evidence="13" type="ORF">DFH94DRAFT_741797</name>
</gene>
<feature type="region of interest" description="Disordered" evidence="11">
    <location>
        <begin position="380"/>
        <end position="413"/>
    </location>
</feature>
<dbReference type="PROSITE" id="PS50011">
    <property type="entry name" value="PROTEIN_KINASE_DOM"/>
    <property type="match status" value="1"/>
</dbReference>
<proteinExistence type="inferred from homology"/>
<dbReference type="OrthoDB" id="1405469at2759"/>
<keyword evidence="3" id="KW-0808">Transferase</keyword>
<dbReference type="PROSITE" id="PS00107">
    <property type="entry name" value="PROTEIN_KINASE_ATP"/>
    <property type="match status" value="1"/>
</dbReference>
<dbReference type="EC" id="2.7.11.1" evidence="1"/>
<evidence type="ECO:0000256" key="10">
    <source>
        <dbReference type="PROSITE-ProRule" id="PRU10141"/>
    </source>
</evidence>
<evidence type="ECO:0000256" key="7">
    <source>
        <dbReference type="ARBA" id="ARBA00037982"/>
    </source>
</evidence>
<evidence type="ECO:0000256" key="5">
    <source>
        <dbReference type="ARBA" id="ARBA00022777"/>
    </source>
</evidence>
<dbReference type="Gene3D" id="3.30.200.20">
    <property type="entry name" value="Phosphorylase Kinase, domain 1"/>
    <property type="match status" value="1"/>
</dbReference>
<organism evidence="13 14">
    <name type="scientific">Russula ochroleuca</name>
    <dbReference type="NCBI Taxonomy" id="152965"/>
    <lineage>
        <taxon>Eukaryota</taxon>
        <taxon>Fungi</taxon>
        <taxon>Dikarya</taxon>
        <taxon>Basidiomycota</taxon>
        <taxon>Agaricomycotina</taxon>
        <taxon>Agaricomycetes</taxon>
        <taxon>Russulales</taxon>
        <taxon>Russulaceae</taxon>
        <taxon>Russula</taxon>
    </lineage>
</organism>
<comment type="catalytic activity">
    <reaction evidence="8">
        <text>L-threonyl-[protein] + ATP = O-phospho-L-threonyl-[protein] + ADP + H(+)</text>
        <dbReference type="Rhea" id="RHEA:46608"/>
        <dbReference type="Rhea" id="RHEA-COMP:11060"/>
        <dbReference type="Rhea" id="RHEA-COMP:11605"/>
        <dbReference type="ChEBI" id="CHEBI:15378"/>
        <dbReference type="ChEBI" id="CHEBI:30013"/>
        <dbReference type="ChEBI" id="CHEBI:30616"/>
        <dbReference type="ChEBI" id="CHEBI:61977"/>
        <dbReference type="ChEBI" id="CHEBI:456216"/>
        <dbReference type="EC" id="2.7.11.1"/>
    </reaction>
</comment>
<feature type="compositionally biased region" description="Basic and acidic residues" evidence="11">
    <location>
        <begin position="465"/>
        <end position="475"/>
    </location>
</feature>
<keyword evidence="2" id="KW-0723">Serine/threonine-protein kinase</keyword>
<dbReference type="GO" id="GO:0005524">
    <property type="term" value="F:ATP binding"/>
    <property type="evidence" value="ECO:0007669"/>
    <property type="project" value="UniProtKB-UniRule"/>
</dbReference>
<evidence type="ECO:0000256" key="11">
    <source>
        <dbReference type="SAM" id="MobiDB-lite"/>
    </source>
</evidence>
<feature type="compositionally biased region" description="Polar residues" evidence="11">
    <location>
        <begin position="391"/>
        <end position="403"/>
    </location>
</feature>
<sequence>MNQENALVPSQDRETSWLPILHASNQVVLYNPTSHALTIHRSSQSTTLNQSSPPPLCPYCSQPLPTGRTERDGSVHAHEQDSLFTNLNRFEDVSGPRASNYFQLLQVANDSASRPPSPPLHSSQSVPPSQSDTRSPSPEGDNNVFTPETMAEGYFKAFFQEEARLGMGANGSVFLCQHVLHGNSLGRFAVKKIAIGQSASYLLKILREVHLLETLRHPNIITYHHAWLETSQFSSFGPRIPTLHVLMQWAEGGSLDDYIDARLGRPTHVPHPTASAHEDESSSDIHSRSARIRAFRAMQRAAPSEASALRAKLNNNHAWTAVHLLSAEEVLGIFGGVAAGLGFLHDKSILHLDLKPGNVLLTWDEATLIPRAMLSDFGTSRDMLQTPRPRSGNTGTLEYSSPESIPVPPHYTLPPSDSKSDMWSLGMILHKLIFFRLPYRWAAYGDRPGLDGSDANSLSEDDERGNDTDRLEREVSSYPGFKSTARLETLFTSRRLPRSYLVLLESLLNVSPAARPSCEKVLAALHLGKFNPIPPKSTMSDALAPRTGRTSDAASTSSLIPALRGPSTTITTSPPSSPTLPQLPSLPSTSLEIEQQQPARSGEKTRSRSRSPPVWSRSSWRGWLAPRQWATAQVLRASKSGVLALKIASLCVNSGALPLWALSILVGLSIVDSLSDNVALNLGLGVAHVVALKAFTWSGQ</sequence>
<dbReference type="GO" id="GO:0004674">
    <property type="term" value="F:protein serine/threonine kinase activity"/>
    <property type="evidence" value="ECO:0007669"/>
    <property type="project" value="UniProtKB-KW"/>
</dbReference>
<feature type="compositionally biased region" description="Polar residues" evidence="11">
    <location>
        <begin position="548"/>
        <end position="559"/>
    </location>
</feature>
<evidence type="ECO:0000313" key="14">
    <source>
        <dbReference type="Proteomes" id="UP000759537"/>
    </source>
</evidence>
<feature type="region of interest" description="Disordered" evidence="11">
    <location>
        <begin position="451"/>
        <end position="475"/>
    </location>
</feature>
<feature type="region of interest" description="Disordered" evidence="11">
    <location>
        <begin position="110"/>
        <end position="146"/>
    </location>
</feature>
<dbReference type="AlphaFoldDB" id="A0A9P5T8Z8"/>
<evidence type="ECO:0000256" key="2">
    <source>
        <dbReference type="ARBA" id="ARBA00022527"/>
    </source>
</evidence>
<dbReference type="PROSITE" id="PS00108">
    <property type="entry name" value="PROTEIN_KINASE_ST"/>
    <property type="match status" value="1"/>
</dbReference>
<dbReference type="InterPro" id="IPR000719">
    <property type="entry name" value="Prot_kinase_dom"/>
</dbReference>
<dbReference type="SMART" id="SM00220">
    <property type="entry name" value="S_TKc"/>
    <property type="match status" value="1"/>
</dbReference>
<feature type="compositionally biased region" description="Low complexity" evidence="11">
    <location>
        <begin position="566"/>
        <end position="591"/>
    </location>
</feature>
<reference evidence="13" key="2">
    <citation type="journal article" date="2020" name="Nat. Commun.">
        <title>Large-scale genome sequencing of mycorrhizal fungi provides insights into the early evolution of symbiotic traits.</title>
        <authorList>
            <person name="Miyauchi S."/>
            <person name="Kiss E."/>
            <person name="Kuo A."/>
            <person name="Drula E."/>
            <person name="Kohler A."/>
            <person name="Sanchez-Garcia M."/>
            <person name="Morin E."/>
            <person name="Andreopoulos B."/>
            <person name="Barry K.W."/>
            <person name="Bonito G."/>
            <person name="Buee M."/>
            <person name="Carver A."/>
            <person name="Chen C."/>
            <person name="Cichocki N."/>
            <person name="Clum A."/>
            <person name="Culley D."/>
            <person name="Crous P.W."/>
            <person name="Fauchery L."/>
            <person name="Girlanda M."/>
            <person name="Hayes R.D."/>
            <person name="Keri Z."/>
            <person name="LaButti K."/>
            <person name="Lipzen A."/>
            <person name="Lombard V."/>
            <person name="Magnuson J."/>
            <person name="Maillard F."/>
            <person name="Murat C."/>
            <person name="Nolan M."/>
            <person name="Ohm R.A."/>
            <person name="Pangilinan J."/>
            <person name="Pereira M.F."/>
            <person name="Perotto S."/>
            <person name="Peter M."/>
            <person name="Pfister S."/>
            <person name="Riley R."/>
            <person name="Sitrit Y."/>
            <person name="Stielow J.B."/>
            <person name="Szollosi G."/>
            <person name="Zifcakova L."/>
            <person name="Stursova M."/>
            <person name="Spatafora J.W."/>
            <person name="Tedersoo L."/>
            <person name="Vaario L.M."/>
            <person name="Yamada A."/>
            <person name="Yan M."/>
            <person name="Wang P."/>
            <person name="Xu J."/>
            <person name="Bruns T."/>
            <person name="Baldrian P."/>
            <person name="Vilgalys R."/>
            <person name="Dunand C."/>
            <person name="Henrissat B."/>
            <person name="Grigoriev I.V."/>
            <person name="Hibbett D."/>
            <person name="Nagy L.G."/>
            <person name="Martin F.M."/>
        </authorList>
    </citation>
    <scope>NUCLEOTIDE SEQUENCE</scope>
    <source>
        <strain evidence="13">Prilba</strain>
    </source>
</reference>
<dbReference type="InterPro" id="IPR011009">
    <property type="entry name" value="Kinase-like_dom_sf"/>
</dbReference>
<evidence type="ECO:0000256" key="9">
    <source>
        <dbReference type="ARBA" id="ARBA00048679"/>
    </source>
</evidence>
<dbReference type="Proteomes" id="UP000759537">
    <property type="component" value="Unassembled WGS sequence"/>
</dbReference>
<name>A0A9P5T8Z8_9AGAM</name>
<feature type="domain" description="Protein kinase" evidence="12">
    <location>
        <begin position="159"/>
        <end position="527"/>
    </location>
</feature>
<keyword evidence="6 10" id="KW-0067">ATP-binding</keyword>
<keyword evidence="4 10" id="KW-0547">Nucleotide-binding</keyword>
<dbReference type="PANTHER" id="PTHR11042:SF138">
    <property type="entry name" value="SERINE_THREONINE-PROTEIN KINASE IKS1-RELATED"/>
    <property type="match status" value="1"/>
</dbReference>
<protein>
    <recommendedName>
        <fullName evidence="1">non-specific serine/threonine protein kinase</fullName>
        <ecNumber evidence="1">2.7.11.1</ecNumber>
    </recommendedName>
</protein>
<dbReference type="PANTHER" id="PTHR11042">
    <property type="entry name" value="EUKARYOTIC TRANSLATION INITIATION FACTOR 2-ALPHA KINASE EIF2-ALPHA KINASE -RELATED"/>
    <property type="match status" value="1"/>
</dbReference>
<feature type="binding site" evidence="10">
    <location>
        <position position="192"/>
    </location>
    <ligand>
        <name>ATP</name>
        <dbReference type="ChEBI" id="CHEBI:30616"/>
    </ligand>
</feature>
<evidence type="ECO:0000256" key="3">
    <source>
        <dbReference type="ARBA" id="ARBA00022679"/>
    </source>
</evidence>